<dbReference type="PANTHER" id="PTHR43736">
    <property type="entry name" value="ADP-RIBOSE PYROPHOSPHATASE"/>
    <property type="match status" value="1"/>
</dbReference>
<dbReference type="STRING" id="1802401.A3B21_00420"/>
<organism evidence="4 5">
    <name type="scientific">Candidatus Uhrbacteria bacterium RIFCSPLOWO2_01_FULL_47_24</name>
    <dbReference type="NCBI Taxonomy" id="1802401"/>
    <lineage>
        <taxon>Bacteria</taxon>
        <taxon>Candidatus Uhriibacteriota</taxon>
    </lineage>
</organism>
<evidence type="ECO:0000313" key="5">
    <source>
        <dbReference type="Proteomes" id="UP000176897"/>
    </source>
</evidence>
<dbReference type="InterPro" id="IPR016181">
    <property type="entry name" value="Acyl_CoA_acyltransferase"/>
</dbReference>
<dbReference type="Proteomes" id="UP000176897">
    <property type="component" value="Unassembled WGS sequence"/>
</dbReference>
<dbReference type="PROSITE" id="PS51186">
    <property type="entry name" value="GNAT"/>
    <property type="match status" value="1"/>
</dbReference>
<dbReference type="InterPro" id="IPR000182">
    <property type="entry name" value="GNAT_dom"/>
</dbReference>
<protein>
    <recommendedName>
        <fullName evidence="6">N-acetyltransferase domain-containing protein</fullName>
    </recommendedName>
</protein>
<dbReference type="InterPro" id="IPR000086">
    <property type="entry name" value="NUDIX_hydrolase_dom"/>
</dbReference>
<proteinExistence type="predicted"/>
<dbReference type="Gene3D" id="3.40.630.30">
    <property type="match status" value="1"/>
</dbReference>
<evidence type="ECO:0000256" key="1">
    <source>
        <dbReference type="ARBA" id="ARBA00022801"/>
    </source>
</evidence>
<dbReference type="Pfam" id="PF00583">
    <property type="entry name" value="Acetyltransf_1"/>
    <property type="match status" value="1"/>
</dbReference>
<accession>A0A1F7UST4</accession>
<sequence length="271" mass="30769">MKCDCLLCSFENPKLSATAVVIRDGKLLVAKRNEEPFKGEWDFVGGYVGKNETPEEALKRELKEELNVESKLTYLGAFSGNAAYKTYEFPVLSFAYLVEIEGNITLNHENSEVSWIPLRELNTIAFDSNQKILAYLKERFVYDLKDVRALVGQLDASATVNEQSLYKAIRDGYVSTVYEAGKLVGMGWIFPRQTMLRRQAVVEDMIVDPTQRGKGLGEKILHDLLRWAKGQGVEMVELTTNPKRVAANSLYQKVGFKLHETNHYLLDLKTY</sequence>
<dbReference type="SUPFAM" id="SSF55811">
    <property type="entry name" value="Nudix"/>
    <property type="match status" value="1"/>
</dbReference>
<dbReference type="PROSITE" id="PS00893">
    <property type="entry name" value="NUDIX_BOX"/>
    <property type="match status" value="1"/>
</dbReference>
<evidence type="ECO:0000259" key="3">
    <source>
        <dbReference type="PROSITE" id="PS51462"/>
    </source>
</evidence>
<reference evidence="4 5" key="1">
    <citation type="journal article" date="2016" name="Nat. Commun.">
        <title>Thousands of microbial genomes shed light on interconnected biogeochemical processes in an aquifer system.</title>
        <authorList>
            <person name="Anantharaman K."/>
            <person name="Brown C.T."/>
            <person name="Hug L.A."/>
            <person name="Sharon I."/>
            <person name="Castelle C.J."/>
            <person name="Probst A.J."/>
            <person name="Thomas B.C."/>
            <person name="Singh A."/>
            <person name="Wilkins M.J."/>
            <person name="Karaoz U."/>
            <person name="Brodie E.L."/>
            <person name="Williams K.H."/>
            <person name="Hubbard S.S."/>
            <person name="Banfield J.F."/>
        </authorList>
    </citation>
    <scope>NUCLEOTIDE SEQUENCE [LARGE SCALE GENOMIC DNA]</scope>
</reference>
<dbReference type="PROSITE" id="PS51462">
    <property type="entry name" value="NUDIX"/>
    <property type="match status" value="1"/>
</dbReference>
<dbReference type="InterPro" id="IPR020084">
    <property type="entry name" value="NUDIX_hydrolase_CS"/>
</dbReference>
<evidence type="ECO:0000313" key="4">
    <source>
        <dbReference type="EMBL" id="OGL81373.1"/>
    </source>
</evidence>
<feature type="domain" description="N-acetyltransferase" evidence="2">
    <location>
        <begin position="134"/>
        <end position="271"/>
    </location>
</feature>
<comment type="caution">
    <text evidence="4">The sequence shown here is derived from an EMBL/GenBank/DDBJ whole genome shotgun (WGS) entry which is preliminary data.</text>
</comment>
<dbReference type="InterPro" id="IPR015797">
    <property type="entry name" value="NUDIX_hydrolase-like_dom_sf"/>
</dbReference>
<dbReference type="EMBL" id="MGEJ01000007">
    <property type="protein sequence ID" value="OGL81373.1"/>
    <property type="molecule type" value="Genomic_DNA"/>
</dbReference>
<dbReference type="AlphaFoldDB" id="A0A1F7UST4"/>
<name>A0A1F7UST4_9BACT</name>
<gene>
    <name evidence="4" type="ORF">A3B21_00420</name>
</gene>
<dbReference type="CDD" id="cd04301">
    <property type="entry name" value="NAT_SF"/>
    <property type="match status" value="1"/>
</dbReference>
<evidence type="ECO:0008006" key="6">
    <source>
        <dbReference type="Google" id="ProtNLM"/>
    </source>
</evidence>
<dbReference type="Pfam" id="PF00293">
    <property type="entry name" value="NUDIX"/>
    <property type="match status" value="1"/>
</dbReference>
<dbReference type="SUPFAM" id="SSF55729">
    <property type="entry name" value="Acyl-CoA N-acyltransferases (Nat)"/>
    <property type="match status" value="1"/>
</dbReference>
<evidence type="ECO:0000259" key="2">
    <source>
        <dbReference type="PROSITE" id="PS51186"/>
    </source>
</evidence>
<feature type="domain" description="Nudix hydrolase" evidence="3">
    <location>
        <begin position="12"/>
        <end position="140"/>
    </location>
</feature>
<dbReference type="PANTHER" id="PTHR43736:SF1">
    <property type="entry name" value="DIHYDRONEOPTERIN TRIPHOSPHATE DIPHOSPHATASE"/>
    <property type="match status" value="1"/>
</dbReference>
<dbReference type="GO" id="GO:0016747">
    <property type="term" value="F:acyltransferase activity, transferring groups other than amino-acyl groups"/>
    <property type="evidence" value="ECO:0007669"/>
    <property type="project" value="InterPro"/>
</dbReference>
<dbReference type="CDD" id="cd04681">
    <property type="entry name" value="NUDIX_Hydrolase"/>
    <property type="match status" value="1"/>
</dbReference>
<dbReference type="GO" id="GO:0016787">
    <property type="term" value="F:hydrolase activity"/>
    <property type="evidence" value="ECO:0007669"/>
    <property type="project" value="UniProtKB-KW"/>
</dbReference>
<keyword evidence="1" id="KW-0378">Hydrolase</keyword>
<dbReference type="Gene3D" id="3.90.79.10">
    <property type="entry name" value="Nucleoside Triphosphate Pyrophosphohydrolase"/>
    <property type="match status" value="1"/>
</dbReference>